<dbReference type="GO" id="GO:0003723">
    <property type="term" value="F:RNA binding"/>
    <property type="evidence" value="ECO:0007669"/>
    <property type="project" value="UniProtKB-KW"/>
</dbReference>
<dbReference type="PROSITE" id="PS50889">
    <property type="entry name" value="S4"/>
    <property type="match status" value="1"/>
</dbReference>
<dbReference type="Gene3D" id="3.10.290.10">
    <property type="entry name" value="RNA-binding S4 domain"/>
    <property type="match status" value="1"/>
</dbReference>
<dbReference type="SMART" id="SM00363">
    <property type="entry name" value="S4"/>
    <property type="match status" value="1"/>
</dbReference>
<evidence type="ECO:0000256" key="1">
    <source>
        <dbReference type="ARBA" id="ARBA00008348"/>
    </source>
</evidence>
<keyword evidence="7" id="KW-1185">Reference proteome</keyword>
<keyword evidence="3" id="KW-0694">RNA-binding</keyword>
<keyword evidence="2 4" id="KW-0413">Isomerase</keyword>
<dbReference type="AlphaFoldDB" id="A0A7G9FJ13"/>
<evidence type="ECO:0000259" key="5">
    <source>
        <dbReference type="SMART" id="SM00363"/>
    </source>
</evidence>
<accession>A0A7G9FJ13</accession>
<dbReference type="SUPFAM" id="SSF55120">
    <property type="entry name" value="Pseudouridine synthase"/>
    <property type="match status" value="1"/>
</dbReference>
<name>A0A7G9FJ13_9FIRM</name>
<dbReference type="EMBL" id="CP060632">
    <property type="protein sequence ID" value="QNL98544.1"/>
    <property type="molecule type" value="Genomic_DNA"/>
</dbReference>
<evidence type="ECO:0000313" key="7">
    <source>
        <dbReference type="Proteomes" id="UP000515819"/>
    </source>
</evidence>
<sequence length="236" mass="26966">MSNEIRLNKYLSEAGICSRREADRLIEAGKVTVDGTIADLGTRVGDSSVVTCNGKPVHLHTKKVIYAYNKPIGQVCTSKDADPDSIFRYVEFPERVNYVGRLDKDSTGLLLLTNDGDLANEIQRSRNNHEKEYHVRVNTDITEDFIKKMSEGVEILDTVTKPCKVKKTGTRNFSIILTQGLNRQIRRMCDALHVRVVHLKRVRIMNIRLGSLRPGEFRTLTRDEEQELRRLVQKRS</sequence>
<dbReference type="SUPFAM" id="SSF55174">
    <property type="entry name" value="Alpha-L RNA-binding motif"/>
    <property type="match status" value="1"/>
</dbReference>
<dbReference type="Pfam" id="PF01479">
    <property type="entry name" value="S4"/>
    <property type="match status" value="1"/>
</dbReference>
<dbReference type="InterPro" id="IPR020103">
    <property type="entry name" value="PsdUridine_synth_cat_dom_sf"/>
</dbReference>
<dbReference type="InterPro" id="IPR020094">
    <property type="entry name" value="TruA/RsuA/RluB/E/F_N"/>
</dbReference>
<dbReference type="PROSITE" id="PS01149">
    <property type="entry name" value="PSI_RSU"/>
    <property type="match status" value="1"/>
</dbReference>
<dbReference type="CDD" id="cd00165">
    <property type="entry name" value="S4"/>
    <property type="match status" value="1"/>
</dbReference>
<dbReference type="FunFam" id="3.10.290.10:FF:000003">
    <property type="entry name" value="Pseudouridine synthase"/>
    <property type="match status" value="1"/>
</dbReference>
<dbReference type="EC" id="5.4.99.-" evidence="4"/>
<dbReference type="InterPro" id="IPR002942">
    <property type="entry name" value="S4_RNA-bd"/>
</dbReference>
<evidence type="ECO:0000256" key="3">
    <source>
        <dbReference type="PROSITE-ProRule" id="PRU00182"/>
    </source>
</evidence>
<feature type="domain" description="RNA-binding S4" evidence="5">
    <location>
        <begin position="5"/>
        <end position="70"/>
    </location>
</feature>
<dbReference type="InterPro" id="IPR042092">
    <property type="entry name" value="PsdUridine_s_RsuA/RluB/E/F_cat"/>
</dbReference>
<dbReference type="PANTHER" id="PTHR47683:SF2">
    <property type="entry name" value="RNA-BINDING S4 DOMAIN-CONTAINING PROTEIN"/>
    <property type="match status" value="1"/>
</dbReference>
<dbReference type="Proteomes" id="UP000515819">
    <property type="component" value="Chromosome"/>
</dbReference>
<organism evidence="6 7">
    <name type="scientific">Wujia chipingensis</name>
    <dbReference type="NCBI Taxonomy" id="2763670"/>
    <lineage>
        <taxon>Bacteria</taxon>
        <taxon>Bacillati</taxon>
        <taxon>Bacillota</taxon>
        <taxon>Clostridia</taxon>
        <taxon>Lachnospirales</taxon>
        <taxon>Lachnospiraceae</taxon>
        <taxon>Wujia</taxon>
    </lineage>
</organism>
<dbReference type="NCBIfam" id="TIGR00093">
    <property type="entry name" value="pseudouridine synthase"/>
    <property type="match status" value="1"/>
</dbReference>
<protein>
    <recommendedName>
        <fullName evidence="4">Pseudouridine synthase</fullName>
        <ecNumber evidence="4">5.4.99.-</ecNumber>
    </recommendedName>
</protein>
<evidence type="ECO:0000313" key="6">
    <source>
        <dbReference type="EMBL" id="QNL98544.1"/>
    </source>
</evidence>
<comment type="similarity">
    <text evidence="1 4">Belongs to the pseudouridine synthase RsuA family.</text>
</comment>
<reference evidence="6 7" key="1">
    <citation type="submission" date="2020-08" db="EMBL/GenBank/DDBJ databases">
        <authorList>
            <person name="Liu C."/>
            <person name="Sun Q."/>
        </authorList>
    </citation>
    <scope>NUCLEOTIDE SEQUENCE [LARGE SCALE GENOMIC DNA]</scope>
    <source>
        <strain evidence="6 7">NSJ-4</strain>
    </source>
</reference>
<dbReference type="InterPro" id="IPR018496">
    <property type="entry name" value="PsdUridine_synth_RsuA/RluB_CS"/>
</dbReference>
<evidence type="ECO:0000256" key="4">
    <source>
        <dbReference type="RuleBase" id="RU003887"/>
    </source>
</evidence>
<evidence type="ECO:0000256" key="2">
    <source>
        <dbReference type="ARBA" id="ARBA00023235"/>
    </source>
</evidence>
<dbReference type="InterPro" id="IPR050343">
    <property type="entry name" value="RsuA_PseudoU_synthase"/>
</dbReference>
<dbReference type="Pfam" id="PF00849">
    <property type="entry name" value="PseudoU_synth_2"/>
    <property type="match status" value="1"/>
</dbReference>
<proteinExistence type="inferred from homology"/>
<dbReference type="KEGG" id="wcp:H9Q76_07170"/>
<dbReference type="GO" id="GO:0000455">
    <property type="term" value="P:enzyme-directed rRNA pseudouridine synthesis"/>
    <property type="evidence" value="ECO:0007669"/>
    <property type="project" value="UniProtKB-ARBA"/>
</dbReference>
<gene>
    <name evidence="6" type="ORF">H9Q76_07170</name>
</gene>
<dbReference type="PANTHER" id="PTHR47683">
    <property type="entry name" value="PSEUDOURIDINE SYNTHASE FAMILY PROTEIN-RELATED"/>
    <property type="match status" value="1"/>
</dbReference>
<dbReference type="FunFam" id="3.30.70.1560:FF:000002">
    <property type="entry name" value="Pseudouridine synthase"/>
    <property type="match status" value="1"/>
</dbReference>
<dbReference type="Gene3D" id="3.30.70.580">
    <property type="entry name" value="Pseudouridine synthase I, catalytic domain, N-terminal subdomain"/>
    <property type="match status" value="1"/>
</dbReference>
<dbReference type="GO" id="GO:0120159">
    <property type="term" value="F:rRNA pseudouridine synthase activity"/>
    <property type="evidence" value="ECO:0007669"/>
    <property type="project" value="UniProtKB-ARBA"/>
</dbReference>
<dbReference type="InterPro" id="IPR000748">
    <property type="entry name" value="PsdUridine_synth_RsuA/RluB/E/F"/>
</dbReference>
<dbReference type="Gene3D" id="3.30.70.1560">
    <property type="entry name" value="Alpha-L RNA-binding motif"/>
    <property type="match status" value="1"/>
</dbReference>
<dbReference type="InterPro" id="IPR006145">
    <property type="entry name" value="PsdUridine_synth_RsuA/RluA"/>
</dbReference>
<dbReference type="RefSeq" id="WP_249320878.1">
    <property type="nucleotide sequence ID" value="NZ_CP060632.1"/>
</dbReference>
<dbReference type="InterPro" id="IPR036986">
    <property type="entry name" value="S4_RNA-bd_sf"/>
</dbReference>